<sequence>MEHRKYGYIYTDNNERNNNKQITGLKEKNIQGRDIFTDVNTDESVRKDNYELLKRILYPGDVLYLHSLDHLGRSKEEIMQEWHTVTKELEVDVVVLDMPLLDTTKYKDSMGTFIADLVSQMLSWMAKNDNDESELQKEEESEVNNPYKRLGRPKAEITDAFLEAYNEWKSGNITATQAMKQAEVKKTTFYKLVRQVEDDM</sequence>
<feature type="domain" description="Resolvase/invertase-type recombinase catalytic" evidence="2">
    <location>
        <begin position="5"/>
        <end position="153"/>
    </location>
</feature>
<dbReference type="RefSeq" id="WP_093104704.1">
    <property type="nucleotide sequence ID" value="NZ_FNOS01000001.1"/>
</dbReference>
<dbReference type="InterPro" id="IPR036162">
    <property type="entry name" value="Resolvase-like_N_sf"/>
</dbReference>
<dbReference type="SMART" id="SM00857">
    <property type="entry name" value="Resolvase"/>
    <property type="match status" value="1"/>
</dbReference>
<evidence type="ECO:0000259" key="2">
    <source>
        <dbReference type="SMART" id="SM00857"/>
    </source>
</evidence>
<accession>A0A1H3ACR0</accession>
<feature type="region of interest" description="Disordered" evidence="1">
    <location>
        <begin position="129"/>
        <end position="150"/>
    </location>
</feature>
<dbReference type="Proteomes" id="UP000198647">
    <property type="component" value="Unassembled WGS sequence"/>
</dbReference>
<gene>
    <name evidence="3" type="ORF">SAMN04488081_0014</name>
</gene>
<name>A0A1H3ACR0_9BACI</name>
<evidence type="ECO:0000256" key="1">
    <source>
        <dbReference type="SAM" id="MobiDB-lite"/>
    </source>
</evidence>
<dbReference type="EMBL" id="FNOS01000001">
    <property type="protein sequence ID" value="SDX27456.1"/>
    <property type="molecule type" value="Genomic_DNA"/>
</dbReference>
<keyword evidence="4" id="KW-1185">Reference proteome</keyword>
<protein>
    <submittedName>
        <fullName evidence="3">Site-specific DNA recombinase</fullName>
    </submittedName>
</protein>
<feature type="compositionally biased region" description="Basic and acidic residues" evidence="1">
    <location>
        <begin position="129"/>
        <end position="138"/>
    </location>
</feature>
<comment type="caution">
    <text evidence="3">The sequence shown here is derived from an EMBL/GenBank/DDBJ whole genome shotgun (WGS) entry which is preliminary data.</text>
</comment>
<organism evidence="3 4">
    <name type="scientific">Salimicrobium album</name>
    <dbReference type="NCBI Taxonomy" id="50717"/>
    <lineage>
        <taxon>Bacteria</taxon>
        <taxon>Bacillati</taxon>
        <taxon>Bacillota</taxon>
        <taxon>Bacilli</taxon>
        <taxon>Bacillales</taxon>
        <taxon>Bacillaceae</taxon>
        <taxon>Salimicrobium</taxon>
    </lineage>
</organism>
<evidence type="ECO:0000313" key="3">
    <source>
        <dbReference type="EMBL" id="SDX27456.1"/>
    </source>
</evidence>
<reference evidence="3 4" key="1">
    <citation type="submission" date="2016-10" db="EMBL/GenBank/DDBJ databases">
        <authorList>
            <person name="Varghese N."/>
            <person name="Submissions S."/>
        </authorList>
    </citation>
    <scope>NUCLEOTIDE SEQUENCE [LARGE SCALE GENOMIC DNA]</scope>
    <source>
        <strain evidence="3 4">DSM 20748</strain>
    </source>
</reference>
<dbReference type="SUPFAM" id="SSF53041">
    <property type="entry name" value="Resolvase-like"/>
    <property type="match status" value="1"/>
</dbReference>
<dbReference type="Gene3D" id="3.40.50.1390">
    <property type="entry name" value="Resolvase, N-terminal catalytic domain"/>
    <property type="match status" value="1"/>
</dbReference>
<proteinExistence type="predicted"/>
<evidence type="ECO:0000313" key="4">
    <source>
        <dbReference type="Proteomes" id="UP000198647"/>
    </source>
</evidence>
<dbReference type="Pfam" id="PF00239">
    <property type="entry name" value="Resolvase"/>
    <property type="match status" value="1"/>
</dbReference>
<dbReference type="InterPro" id="IPR006119">
    <property type="entry name" value="Resolv_N"/>
</dbReference>